<proteinExistence type="predicted"/>
<accession>A0A832EJ90</accession>
<name>A0A832EJ90_9BACT</name>
<dbReference type="Pfam" id="PF12654">
    <property type="entry name" value="DUF3786"/>
    <property type="match status" value="1"/>
</dbReference>
<reference evidence="2" key="1">
    <citation type="journal article" date="2020" name="mSystems">
        <title>Genome- and Community-Level Interaction Insights into Carbon Utilization and Element Cycling Functions of Hydrothermarchaeota in Hydrothermal Sediment.</title>
        <authorList>
            <person name="Zhou Z."/>
            <person name="Liu Y."/>
            <person name="Xu W."/>
            <person name="Pan J."/>
            <person name="Luo Z.H."/>
            <person name="Li M."/>
        </authorList>
    </citation>
    <scope>NUCLEOTIDE SEQUENCE [LARGE SCALE GENOMIC DNA]</scope>
    <source>
        <strain evidence="2">SpSt-456</strain>
    </source>
</reference>
<evidence type="ECO:0000313" key="2">
    <source>
        <dbReference type="EMBL" id="HFK96773.1"/>
    </source>
</evidence>
<dbReference type="AlphaFoldDB" id="A0A832EJ90"/>
<comment type="caution">
    <text evidence="2">The sequence shown here is derived from an EMBL/GenBank/DDBJ whole genome shotgun (WGS) entry which is preliminary data.</text>
</comment>
<feature type="domain" description="DUF3786" evidence="1">
    <location>
        <begin position="37"/>
        <end position="193"/>
    </location>
</feature>
<sequence length="207" mass="22517">MNGYEEIIRGYLDKAWARSEEGLREAAPAVLEAPGILTFHAFGLRCSVKRHGVFFDGVLDTGAKGVLTAIYLAVVPTRSAPLHPLKAFKEIPNSGPYQAAFAVHAEQALVPYVPTIRQNLESILAAFSGHRNPDAPSGDFSFTLYPLPKIPLYYIIHEADDEFPAAVTCLFGGDCPSFMPLDALADVAEYTAQSLIDRCLRRHGAPS</sequence>
<dbReference type="InterPro" id="IPR024264">
    <property type="entry name" value="DUF3786"/>
</dbReference>
<dbReference type="EMBL" id="DSTK01000016">
    <property type="protein sequence ID" value="HFK96773.1"/>
    <property type="molecule type" value="Genomic_DNA"/>
</dbReference>
<gene>
    <name evidence="2" type="ORF">ENS06_05550</name>
</gene>
<organism evidence="2">
    <name type="scientific">Desulfacinum infernum</name>
    <dbReference type="NCBI Taxonomy" id="35837"/>
    <lineage>
        <taxon>Bacteria</taxon>
        <taxon>Pseudomonadati</taxon>
        <taxon>Thermodesulfobacteriota</taxon>
        <taxon>Syntrophobacteria</taxon>
        <taxon>Syntrophobacterales</taxon>
        <taxon>Syntrophobacteraceae</taxon>
        <taxon>Desulfacinum</taxon>
    </lineage>
</organism>
<protein>
    <submittedName>
        <fullName evidence="2">DUF3786 domain-containing protein</fullName>
    </submittedName>
</protein>
<evidence type="ECO:0000259" key="1">
    <source>
        <dbReference type="Pfam" id="PF12654"/>
    </source>
</evidence>